<dbReference type="Proteomes" id="UP001183176">
    <property type="component" value="Unassembled WGS sequence"/>
</dbReference>
<evidence type="ECO:0000256" key="6">
    <source>
        <dbReference type="ARBA" id="ARBA00022989"/>
    </source>
</evidence>
<feature type="transmembrane region" description="Helical" evidence="9">
    <location>
        <begin position="161"/>
        <end position="179"/>
    </location>
</feature>
<evidence type="ECO:0000256" key="2">
    <source>
        <dbReference type="ARBA" id="ARBA00022475"/>
    </source>
</evidence>
<proteinExistence type="predicted"/>
<gene>
    <name evidence="11" type="ORF">RM423_12210</name>
</gene>
<dbReference type="InterPro" id="IPR050297">
    <property type="entry name" value="LipidA_mod_glycosyltrf_83"/>
</dbReference>
<feature type="region of interest" description="Disordered" evidence="8">
    <location>
        <begin position="246"/>
        <end position="268"/>
    </location>
</feature>
<evidence type="ECO:0000313" key="11">
    <source>
        <dbReference type="EMBL" id="MDT0262156.1"/>
    </source>
</evidence>
<dbReference type="InterPro" id="IPR056785">
    <property type="entry name" value="YkcA/B-like_C"/>
</dbReference>
<keyword evidence="2" id="KW-1003">Cell membrane</keyword>
<dbReference type="PANTHER" id="PTHR33908">
    <property type="entry name" value="MANNOSYLTRANSFERASE YKCB-RELATED"/>
    <property type="match status" value="1"/>
</dbReference>
<evidence type="ECO:0000313" key="12">
    <source>
        <dbReference type="Proteomes" id="UP001183176"/>
    </source>
</evidence>
<keyword evidence="5 9" id="KW-0812">Transmembrane</keyword>
<dbReference type="Pfam" id="PF24878">
    <property type="entry name" value="YkcB_C"/>
    <property type="match status" value="1"/>
</dbReference>
<evidence type="ECO:0000256" key="9">
    <source>
        <dbReference type="SAM" id="Phobius"/>
    </source>
</evidence>
<protein>
    <recommendedName>
        <fullName evidence="10">Putative mannosyltransferase YkcA/B-like C-terminal domain-containing protein</fullName>
    </recommendedName>
</protein>
<sequence length="448" mass="44856">MVSAGWWIAIVSLIPAKDRPYIGGSQHNSILELTLGYNGLGRLTGNETGSVGGGGGNGRGGWGTTGATRLFGTEMGTQISWLLPTSLLLLVGGLWFTRKGVRTDRTRAGLLLWGGWLVVTGLVFSYAKGIIHPYYTVALAPAIGGAIGVAATLLWRNRHQLTASILLSLSVLLTAVWQFELLDRTPAWLPWLRYAILVTGIASGLLLIVVSRLGRRAGPMIAAVALIASLGGPSAYAISTARTPHSGSIPSAGPASTGGFGGPGGGGGARMGGQPPTGGFPGRAGNFGGTAQGGTGTAQGGVGAPPTGTGTAPTGRGGFGGGADGGLLNASTPATAVVNVLKADSSQYTWVAAAIGSNSAAGFQLATEKPVMAIGGFNGSDPSPSLAEFKAYVSAGKIHYFIASGGGGGGNQTSGSDSSSAISSWVQANFKTVTVGGTTLYDLTQPNS</sequence>
<keyword evidence="4" id="KW-0808">Transferase</keyword>
<name>A0ABU2JAY3_9ACTN</name>
<dbReference type="EMBL" id="JAVREH010000014">
    <property type="protein sequence ID" value="MDT0262156.1"/>
    <property type="molecule type" value="Genomic_DNA"/>
</dbReference>
<dbReference type="PANTHER" id="PTHR33908:SF3">
    <property type="entry name" value="UNDECAPRENYL PHOSPHATE-ALPHA-4-AMINO-4-DEOXY-L-ARABINOSE ARABINOSYL TRANSFERASE"/>
    <property type="match status" value="1"/>
</dbReference>
<feature type="transmembrane region" description="Helical" evidence="9">
    <location>
        <begin position="108"/>
        <end position="127"/>
    </location>
</feature>
<evidence type="ECO:0000256" key="8">
    <source>
        <dbReference type="SAM" id="MobiDB-lite"/>
    </source>
</evidence>
<organism evidence="11 12">
    <name type="scientific">Jatrophihabitans lederbergiae</name>
    <dbReference type="NCBI Taxonomy" id="3075547"/>
    <lineage>
        <taxon>Bacteria</taxon>
        <taxon>Bacillati</taxon>
        <taxon>Actinomycetota</taxon>
        <taxon>Actinomycetes</taxon>
        <taxon>Jatrophihabitantales</taxon>
        <taxon>Jatrophihabitantaceae</taxon>
        <taxon>Jatrophihabitans</taxon>
    </lineage>
</organism>
<feature type="domain" description="Putative mannosyltransferase YkcA/B-like C-terminal" evidence="10">
    <location>
        <begin position="338"/>
        <end position="429"/>
    </location>
</feature>
<reference evidence="12" key="1">
    <citation type="submission" date="2023-07" db="EMBL/GenBank/DDBJ databases">
        <title>30 novel species of actinomycetes from the DSMZ collection.</title>
        <authorList>
            <person name="Nouioui I."/>
        </authorList>
    </citation>
    <scope>NUCLEOTIDE SEQUENCE [LARGE SCALE GENOMIC DNA]</scope>
    <source>
        <strain evidence="12">DSM 44399</strain>
    </source>
</reference>
<feature type="transmembrane region" description="Helical" evidence="9">
    <location>
        <begin position="191"/>
        <end position="210"/>
    </location>
</feature>
<keyword evidence="6 9" id="KW-1133">Transmembrane helix</keyword>
<feature type="transmembrane region" description="Helical" evidence="9">
    <location>
        <begin position="217"/>
        <end position="238"/>
    </location>
</feature>
<keyword evidence="12" id="KW-1185">Reference proteome</keyword>
<keyword evidence="7 9" id="KW-0472">Membrane</keyword>
<evidence type="ECO:0000259" key="10">
    <source>
        <dbReference type="Pfam" id="PF24878"/>
    </source>
</evidence>
<accession>A0ABU2JAY3</accession>
<evidence type="ECO:0000256" key="4">
    <source>
        <dbReference type="ARBA" id="ARBA00022679"/>
    </source>
</evidence>
<keyword evidence="3" id="KW-0328">Glycosyltransferase</keyword>
<feature type="compositionally biased region" description="Gly residues" evidence="8">
    <location>
        <begin position="315"/>
        <end position="324"/>
    </location>
</feature>
<evidence type="ECO:0000256" key="3">
    <source>
        <dbReference type="ARBA" id="ARBA00022676"/>
    </source>
</evidence>
<comment type="caution">
    <text evidence="11">The sequence shown here is derived from an EMBL/GenBank/DDBJ whole genome shotgun (WGS) entry which is preliminary data.</text>
</comment>
<feature type="transmembrane region" description="Helical" evidence="9">
    <location>
        <begin position="133"/>
        <end position="154"/>
    </location>
</feature>
<feature type="transmembrane region" description="Helical" evidence="9">
    <location>
        <begin position="79"/>
        <end position="96"/>
    </location>
</feature>
<evidence type="ECO:0000256" key="7">
    <source>
        <dbReference type="ARBA" id="ARBA00023136"/>
    </source>
</evidence>
<feature type="compositionally biased region" description="Gly residues" evidence="8">
    <location>
        <begin position="284"/>
        <end position="303"/>
    </location>
</feature>
<evidence type="ECO:0000256" key="1">
    <source>
        <dbReference type="ARBA" id="ARBA00004651"/>
    </source>
</evidence>
<feature type="region of interest" description="Disordered" evidence="8">
    <location>
        <begin position="284"/>
        <end position="324"/>
    </location>
</feature>
<feature type="compositionally biased region" description="Low complexity" evidence="8">
    <location>
        <begin position="304"/>
        <end position="314"/>
    </location>
</feature>
<comment type="subcellular location">
    <subcellularLocation>
        <location evidence="1">Cell membrane</location>
        <topology evidence="1">Multi-pass membrane protein</topology>
    </subcellularLocation>
</comment>
<evidence type="ECO:0000256" key="5">
    <source>
        <dbReference type="ARBA" id="ARBA00022692"/>
    </source>
</evidence>
<feature type="compositionally biased region" description="Gly residues" evidence="8">
    <location>
        <begin position="256"/>
        <end position="268"/>
    </location>
</feature>